<comment type="caution">
    <text evidence="2">The sequence shown here is derived from an EMBL/GenBank/DDBJ whole genome shotgun (WGS) entry which is preliminary data.</text>
</comment>
<feature type="compositionally biased region" description="Gly residues" evidence="1">
    <location>
        <begin position="29"/>
        <end position="40"/>
    </location>
</feature>
<name>A0A5A7SAK0_9NOCA</name>
<evidence type="ECO:0000256" key="1">
    <source>
        <dbReference type="SAM" id="MobiDB-lite"/>
    </source>
</evidence>
<accession>A0A5A7SAK0</accession>
<dbReference type="Proteomes" id="UP000322244">
    <property type="component" value="Unassembled WGS sequence"/>
</dbReference>
<proteinExistence type="predicted"/>
<organism evidence="2 3">
    <name type="scientific">Antrihabitans cavernicola</name>
    <dbReference type="NCBI Taxonomy" id="2495913"/>
    <lineage>
        <taxon>Bacteria</taxon>
        <taxon>Bacillati</taxon>
        <taxon>Actinomycetota</taxon>
        <taxon>Actinomycetes</taxon>
        <taxon>Mycobacteriales</taxon>
        <taxon>Nocardiaceae</taxon>
        <taxon>Antrihabitans</taxon>
    </lineage>
</organism>
<evidence type="ECO:0000313" key="2">
    <source>
        <dbReference type="EMBL" id="KAA0022514.1"/>
    </source>
</evidence>
<feature type="compositionally biased region" description="Basic and acidic residues" evidence="1">
    <location>
        <begin position="151"/>
        <end position="164"/>
    </location>
</feature>
<keyword evidence="3" id="KW-1185">Reference proteome</keyword>
<feature type="region of interest" description="Disordered" evidence="1">
    <location>
        <begin position="1"/>
        <end position="56"/>
    </location>
</feature>
<dbReference type="EMBL" id="VLNY01000005">
    <property type="protein sequence ID" value="KAA0022514.1"/>
    <property type="molecule type" value="Genomic_DNA"/>
</dbReference>
<feature type="region of interest" description="Disordered" evidence="1">
    <location>
        <begin position="87"/>
        <end position="195"/>
    </location>
</feature>
<reference evidence="2 3" key="1">
    <citation type="submission" date="2019-07" db="EMBL/GenBank/DDBJ databases">
        <title>Rhodococcus cavernicolus sp. nov., isolated from a cave.</title>
        <authorList>
            <person name="Lee S.D."/>
        </authorList>
    </citation>
    <scope>NUCLEOTIDE SEQUENCE [LARGE SCALE GENOMIC DNA]</scope>
    <source>
        <strain evidence="2 3">C1-24</strain>
    </source>
</reference>
<feature type="compositionally biased region" description="Gly residues" evidence="1">
    <location>
        <begin position="106"/>
        <end position="119"/>
    </location>
</feature>
<dbReference type="AlphaFoldDB" id="A0A5A7SAK0"/>
<feature type="compositionally biased region" description="Low complexity" evidence="1">
    <location>
        <begin position="126"/>
        <end position="142"/>
    </location>
</feature>
<dbReference type="OrthoDB" id="4760857at2"/>
<protein>
    <submittedName>
        <fullName evidence="2">Uncharacterized protein</fullName>
    </submittedName>
</protein>
<evidence type="ECO:0000313" key="3">
    <source>
        <dbReference type="Proteomes" id="UP000322244"/>
    </source>
</evidence>
<sequence>MDGASGTDAQGQGATAPAGSNGQGVSASGTGGSGKAGGQGASPWTAPAAVTGDSSLGVAGGSGVGGSGVGGSAGGAGGTGYVGIGGLGGAAARRRDDQKNDASNGLGLGAVGGGVGGALAGSDTLRSGPSVAAGASAAARAGMPGGVMPHGRNEKGEDDSEHKTPGYLINVDNGNELVGDMPPAAPPVLGVWDEA</sequence>
<gene>
    <name evidence="2" type="ORF">FOY51_12485</name>
</gene>